<proteinExistence type="predicted"/>
<evidence type="ECO:0000313" key="3">
    <source>
        <dbReference type="Proteomes" id="UP001176517"/>
    </source>
</evidence>
<dbReference type="EMBL" id="JAPDMZ010000011">
    <property type="protein sequence ID" value="KAK0556780.1"/>
    <property type="molecule type" value="Genomic_DNA"/>
</dbReference>
<feature type="compositionally biased region" description="Polar residues" evidence="1">
    <location>
        <begin position="352"/>
        <end position="361"/>
    </location>
</feature>
<keyword evidence="3" id="KW-1185">Reference proteome</keyword>
<protein>
    <submittedName>
        <fullName evidence="2">Uncharacterized protein</fullName>
    </submittedName>
</protein>
<accession>A0AAN6GUY7</accession>
<name>A0AAN6GUY7_9BASI</name>
<dbReference type="Proteomes" id="UP001176517">
    <property type="component" value="Unassembled WGS sequence"/>
</dbReference>
<gene>
    <name evidence="2" type="ORF">OC846_000969</name>
</gene>
<reference evidence="2" key="1">
    <citation type="journal article" date="2023" name="PhytoFront">
        <title>Draft Genome Resources of Seven Strains of Tilletia horrida, Causal Agent of Kernel Smut of Rice.</title>
        <authorList>
            <person name="Khanal S."/>
            <person name="Antony Babu S."/>
            <person name="Zhou X.G."/>
        </authorList>
    </citation>
    <scope>NUCLEOTIDE SEQUENCE</scope>
    <source>
        <strain evidence="2">TX6</strain>
    </source>
</reference>
<evidence type="ECO:0000256" key="1">
    <source>
        <dbReference type="SAM" id="MobiDB-lite"/>
    </source>
</evidence>
<organism evidence="2 3">
    <name type="scientific">Tilletia horrida</name>
    <dbReference type="NCBI Taxonomy" id="155126"/>
    <lineage>
        <taxon>Eukaryota</taxon>
        <taxon>Fungi</taxon>
        <taxon>Dikarya</taxon>
        <taxon>Basidiomycota</taxon>
        <taxon>Ustilaginomycotina</taxon>
        <taxon>Exobasidiomycetes</taxon>
        <taxon>Tilletiales</taxon>
        <taxon>Tilletiaceae</taxon>
        <taxon>Tilletia</taxon>
    </lineage>
</organism>
<feature type="region of interest" description="Disordered" evidence="1">
    <location>
        <begin position="342"/>
        <end position="361"/>
    </location>
</feature>
<dbReference type="AlphaFoldDB" id="A0AAN6GUY7"/>
<evidence type="ECO:0000313" key="2">
    <source>
        <dbReference type="EMBL" id="KAK0556780.1"/>
    </source>
</evidence>
<comment type="caution">
    <text evidence="2">The sequence shown here is derived from an EMBL/GenBank/DDBJ whole genome shotgun (WGS) entry which is preliminary data.</text>
</comment>
<feature type="region of interest" description="Disordered" evidence="1">
    <location>
        <begin position="438"/>
        <end position="461"/>
    </location>
</feature>
<sequence>MLPQRTVSQALKRIAARPSSVATRNANLIRQGRPRSSLASASSSAADVRTAQLASGVSHPKHASSLIVRAQRRYSTAPNREQVASTFGKSFVQFILTLSKAARITVYTALVLVLLGATAFEGTHQYVERKVLPRVAQVVSADRVTKEIQQLLADQVSEEELACFISWIEEAQDEAWTPPALRSGGTDPRLGIRGRHALRSAFIAAEWGSGTDPSFLFNHTSFFGQTTSNSESSAALQRAASSIEQGLQYAEQYLLVTLYEAERKGLRLPEPAVQRAKLLAQQEDGTGINTASVVVPEIDPTVLALEMRLASVRERQGHPRSQRRALESYERIFDALSSAASPLDSGEVRHPSGSTIPLPSSTTATSARLVRIATKIGTLYHTLGRRDQAESWLLRAVELASEDRLARLESVLQADQSSTATSNASASSSWAFWRRSSSASDPSQSLEGTAAVTPTEASSSSPSLTRALISALLGLSVWYATPPKPGSHTGADSTATGTSWLVSLEEAVRVQSSALRLVRLERERLAAVEGANLATSSHKSSALHSLWVEMNEGTLGVHLAETLYGLQAQPQHRRKTPPPTPQATSKSGVEKDALANSLLNNRYILPLQWLHQSRTQTSHILSTLATPITSAEQQALAKIRAKRDRGLGEDARAGNAAVDQALPMGYKLRPEWKAADGKAKADAPSGRLDVALATPTFRLVRDANRQQIEIDRLISVLERKGRAGGKL</sequence>
<feature type="region of interest" description="Disordered" evidence="1">
    <location>
        <begin position="569"/>
        <end position="590"/>
    </location>
</feature>